<dbReference type="PANTHER" id="PTHR31283:SF5">
    <property type="entry name" value="EKC_KEOPS COMPLEX SUBUNIT LAGE3"/>
    <property type="match status" value="1"/>
</dbReference>
<dbReference type="GO" id="GO:0008033">
    <property type="term" value="P:tRNA processing"/>
    <property type="evidence" value="ECO:0007669"/>
    <property type="project" value="UniProtKB-KW"/>
</dbReference>
<keyword evidence="5" id="KW-0819">tRNA processing</keyword>
<evidence type="ECO:0000313" key="7">
    <source>
        <dbReference type="EMBL" id="KZS94263.1"/>
    </source>
</evidence>
<dbReference type="GO" id="GO:0005737">
    <property type="term" value="C:cytoplasm"/>
    <property type="evidence" value="ECO:0007669"/>
    <property type="project" value="UniProtKB-SubCell"/>
</dbReference>
<dbReference type="AlphaFoldDB" id="A0A164VLJ9"/>
<evidence type="ECO:0000256" key="1">
    <source>
        <dbReference type="ARBA" id="ARBA00004123"/>
    </source>
</evidence>
<sequence>MAAESGWHTLDVRVPFVSNEHAEIARRVIDVDPELQPSSVKRHLKVEDNVLVASFSTLTVRLARLTINSFLENLDLVIRTIGEFGDDAAASA</sequence>
<reference evidence="7 8" key="1">
    <citation type="journal article" date="2016" name="Mol. Biol. Evol.">
        <title>Comparative Genomics of Early-Diverging Mushroom-Forming Fungi Provides Insights into the Origins of Lignocellulose Decay Capabilities.</title>
        <authorList>
            <person name="Nagy L.G."/>
            <person name="Riley R."/>
            <person name="Tritt A."/>
            <person name="Adam C."/>
            <person name="Daum C."/>
            <person name="Floudas D."/>
            <person name="Sun H."/>
            <person name="Yadav J.S."/>
            <person name="Pangilinan J."/>
            <person name="Larsson K.H."/>
            <person name="Matsuura K."/>
            <person name="Barry K."/>
            <person name="Labutti K."/>
            <person name="Kuo R."/>
            <person name="Ohm R.A."/>
            <person name="Bhattacharya S.S."/>
            <person name="Shirouzu T."/>
            <person name="Yoshinaga Y."/>
            <person name="Martin F.M."/>
            <person name="Grigoriev I.V."/>
            <person name="Hibbett D.S."/>
        </authorList>
    </citation>
    <scope>NUCLEOTIDE SEQUENCE [LARGE SCALE GENOMIC DNA]</scope>
    <source>
        <strain evidence="7 8">HHB9708</strain>
    </source>
</reference>
<proteinExistence type="inferred from homology"/>
<dbReference type="Proteomes" id="UP000076722">
    <property type="component" value="Unassembled WGS sequence"/>
</dbReference>
<evidence type="ECO:0000313" key="8">
    <source>
        <dbReference type="Proteomes" id="UP000076722"/>
    </source>
</evidence>
<dbReference type="EMBL" id="KV419405">
    <property type="protein sequence ID" value="KZS94263.1"/>
    <property type="molecule type" value="Genomic_DNA"/>
</dbReference>
<dbReference type="OrthoDB" id="10025739at2759"/>
<dbReference type="Pfam" id="PF09341">
    <property type="entry name" value="Pcc1"/>
    <property type="match status" value="1"/>
</dbReference>
<comment type="subcellular location">
    <subcellularLocation>
        <location evidence="2">Cytoplasm</location>
    </subcellularLocation>
    <subcellularLocation>
        <location evidence="1">Nucleus</location>
    </subcellularLocation>
</comment>
<keyword evidence="8" id="KW-1185">Reference proteome</keyword>
<dbReference type="Gene3D" id="3.30.310.50">
    <property type="entry name" value="Alpha-D-phosphohexomutase, C-terminal domain"/>
    <property type="match status" value="1"/>
</dbReference>
<dbReference type="InterPro" id="IPR015419">
    <property type="entry name" value="CTAG/Pcc1"/>
</dbReference>
<evidence type="ECO:0000256" key="5">
    <source>
        <dbReference type="ARBA" id="ARBA00022694"/>
    </source>
</evidence>
<keyword evidence="6" id="KW-0539">Nucleus</keyword>
<evidence type="ECO:0000256" key="6">
    <source>
        <dbReference type="ARBA" id="ARBA00023242"/>
    </source>
</evidence>
<keyword evidence="4" id="KW-0963">Cytoplasm</keyword>
<dbReference type="GO" id="GO:0070525">
    <property type="term" value="P:tRNA threonylcarbamoyladenosine metabolic process"/>
    <property type="evidence" value="ECO:0007669"/>
    <property type="project" value="TreeGrafter"/>
</dbReference>
<accession>A0A164VLJ9</accession>
<comment type="similarity">
    <text evidence="3">Belongs to the CTAG/PCC1 family.</text>
</comment>
<name>A0A164VLJ9_9AGAM</name>
<organism evidence="7 8">
    <name type="scientific">Sistotremastrum niveocremeum HHB9708</name>
    <dbReference type="NCBI Taxonomy" id="1314777"/>
    <lineage>
        <taxon>Eukaryota</taxon>
        <taxon>Fungi</taxon>
        <taxon>Dikarya</taxon>
        <taxon>Basidiomycota</taxon>
        <taxon>Agaricomycotina</taxon>
        <taxon>Agaricomycetes</taxon>
        <taxon>Sistotremastrales</taxon>
        <taxon>Sistotremastraceae</taxon>
        <taxon>Sertulicium</taxon>
        <taxon>Sertulicium niveocremeum</taxon>
    </lineage>
</organism>
<gene>
    <name evidence="7" type="ORF">SISNIDRAFT_485176</name>
</gene>
<protein>
    <submittedName>
        <fullName evidence="7">Transcription factor Pcc1</fullName>
    </submittedName>
</protein>
<dbReference type="FunFam" id="3.30.310.50:FF:000005">
    <property type="entry name" value="L antigen family member 3"/>
    <property type="match status" value="1"/>
</dbReference>
<evidence type="ECO:0000256" key="4">
    <source>
        <dbReference type="ARBA" id="ARBA00022490"/>
    </source>
</evidence>
<evidence type="ECO:0000256" key="2">
    <source>
        <dbReference type="ARBA" id="ARBA00004496"/>
    </source>
</evidence>
<dbReference type="GO" id="GO:0005634">
    <property type="term" value="C:nucleus"/>
    <property type="evidence" value="ECO:0007669"/>
    <property type="project" value="UniProtKB-SubCell"/>
</dbReference>
<evidence type="ECO:0000256" key="3">
    <source>
        <dbReference type="ARBA" id="ARBA00007073"/>
    </source>
</evidence>
<dbReference type="GO" id="GO:0000408">
    <property type="term" value="C:EKC/KEOPS complex"/>
    <property type="evidence" value="ECO:0007669"/>
    <property type="project" value="TreeGrafter"/>
</dbReference>
<dbReference type="PANTHER" id="PTHR31283">
    <property type="entry name" value="EKC/KEOPS COMPLEX SUBUNIT PCC1 FAMILY MEMBER"/>
    <property type="match status" value="1"/>
</dbReference>